<accession>A0A5Q0GRJ7</accession>
<keyword evidence="1" id="KW-1133">Transmembrane helix</keyword>
<dbReference type="KEGG" id="ssyi:EKG83_02605"/>
<gene>
    <name evidence="2" type="ORF">EKG83_02605</name>
</gene>
<dbReference type="AlphaFoldDB" id="A0A5Q0GRJ7"/>
<feature type="transmembrane region" description="Helical" evidence="1">
    <location>
        <begin position="86"/>
        <end position="104"/>
    </location>
</feature>
<dbReference type="RefSeq" id="WP_033432183.1">
    <property type="nucleotide sequence ID" value="NZ_CP034550.1"/>
</dbReference>
<feature type="transmembrane region" description="Helical" evidence="1">
    <location>
        <begin position="55"/>
        <end position="79"/>
    </location>
</feature>
<proteinExistence type="predicted"/>
<feature type="transmembrane region" description="Helical" evidence="1">
    <location>
        <begin position="116"/>
        <end position="139"/>
    </location>
</feature>
<evidence type="ECO:0000313" key="2">
    <source>
        <dbReference type="EMBL" id="QFZ16501.1"/>
    </source>
</evidence>
<reference evidence="3" key="1">
    <citation type="journal article" date="2021" name="Curr. Microbiol.">
        <title>Complete genome of nocamycin-producing strain Saccharothrix syringae NRRL B-16468 reveals the biosynthetic potential for secondary metabolites.</title>
        <authorList>
            <person name="Mo X."/>
            <person name="Yang S."/>
        </authorList>
    </citation>
    <scope>NUCLEOTIDE SEQUENCE [LARGE SCALE GENOMIC DNA]</scope>
    <source>
        <strain evidence="3">ATCC 51364 / DSM 43886 / JCM 6844 / KCTC 9398 / NBRC 14523 / NRRL B-16468 / INA 2240</strain>
    </source>
</reference>
<name>A0A5Q0GRJ7_SACSY</name>
<evidence type="ECO:0000313" key="3">
    <source>
        <dbReference type="Proteomes" id="UP000325787"/>
    </source>
</evidence>
<keyword evidence="1" id="KW-0812">Transmembrane</keyword>
<protein>
    <submittedName>
        <fullName evidence="2">Uncharacterized protein</fullName>
    </submittedName>
</protein>
<sequence>MGDSSGPGAGGFAFRVLVRVVVSAVVGAALLFAWVRAYRTGVFDRVVEGTGMGEFLLLVVVGLPVALVLSALLAGPLLWLLRVRPVWPVVLCGPVLLGVAYYSGVPERFSGVGDRWTVLVLLAGASYGVAGLITSPSALRRD</sequence>
<dbReference type="EMBL" id="CP034550">
    <property type="protein sequence ID" value="QFZ16501.1"/>
    <property type="molecule type" value="Genomic_DNA"/>
</dbReference>
<dbReference type="Proteomes" id="UP000325787">
    <property type="component" value="Chromosome"/>
</dbReference>
<feature type="transmembrane region" description="Helical" evidence="1">
    <location>
        <begin position="12"/>
        <end position="35"/>
    </location>
</feature>
<organism evidence="2 3">
    <name type="scientific">Saccharothrix syringae</name>
    <name type="common">Nocardiopsis syringae</name>
    <dbReference type="NCBI Taxonomy" id="103733"/>
    <lineage>
        <taxon>Bacteria</taxon>
        <taxon>Bacillati</taxon>
        <taxon>Actinomycetota</taxon>
        <taxon>Actinomycetes</taxon>
        <taxon>Pseudonocardiales</taxon>
        <taxon>Pseudonocardiaceae</taxon>
        <taxon>Saccharothrix</taxon>
    </lineage>
</organism>
<keyword evidence="1" id="KW-0472">Membrane</keyword>
<evidence type="ECO:0000256" key="1">
    <source>
        <dbReference type="SAM" id="Phobius"/>
    </source>
</evidence>
<keyword evidence="3" id="KW-1185">Reference proteome</keyword>
<dbReference type="OrthoDB" id="3693332at2"/>